<organism evidence="2 3">
    <name type="scientific">Roseovarius faecimaris</name>
    <dbReference type="NCBI Taxonomy" id="2494550"/>
    <lineage>
        <taxon>Bacteria</taxon>
        <taxon>Pseudomonadati</taxon>
        <taxon>Pseudomonadota</taxon>
        <taxon>Alphaproteobacteria</taxon>
        <taxon>Rhodobacterales</taxon>
        <taxon>Roseobacteraceae</taxon>
        <taxon>Roseovarius</taxon>
    </lineage>
</organism>
<dbReference type="SUPFAM" id="SSF53335">
    <property type="entry name" value="S-adenosyl-L-methionine-dependent methyltransferases"/>
    <property type="match status" value="1"/>
</dbReference>
<keyword evidence="3" id="KW-1185">Reference proteome</keyword>
<dbReference type="GO" id="GO:0008757">
    <property type="term" value="F:S-adenosylmethionine-dependent methyltransferase activity"/>
    <property type="evidence" value="ECO:0007669"/>
    <property type="project" value="InterPro"/>
</dbReference>
<dbReference type="KEGG" id="rom:EI983_10675"/>
<name>A0A6I6IT48_9RHOB</name>
<dbReference type="InterPro" id="IPR029063">
    <property type="entry name" value="SAM-dependent_MTases_sf"/>
</dbReference>
<sequence>MPSINRVVMQKTSRSWLEDLPLSHMDAAEISGKHGRRYSFKSYKIFRYPKHDICEGPFLTARGEVLQYDLILANQVWEHLDRPYAATCNVLEMLRPGGYFWIAVPFFIPYHAAPVDCSRWSARGLKNLLIEAGFAEEAIRAEQWGNRAAALRNFEMPWPPAFDPDHDDLENDPDFPICAWALAQKSFD</sequence>
<evidence type="ECO:0000313" key="3">
    <source>
        <dbReference type="Proteomes" id="UP000428330"/>
    </source>
</evidence>
<evidence type="ECO:0000313" key="2">
    <source>
        <dbReference type="EMBL" id="QGX98707.1"/>
    </source>
</evidence>
<dbReference type="Proteomes" id="UP000428330">
    <property type="component" value="Chromosome"/>
</dbReference>
<dbReference type="Gene3D" id="3.40.50.150">
    <property type="entry name" value="Vaccinia Virus protein VP39"/>
    <property type="match status" value="1"/>
</dbReference>
<reference evidence="3" key="1">
    <citation type="submission" date="2018-12" db="EMBL/GenBank/DDBJ databases">
        <title>Complete genome sequence of Roseovarius sp. MME-070.</title>
        <authorList>
            <person name="Nam Y.-D."/>
            <person name="Kang J."/>
            <person name="Chung W.-H."/>
            <person name="Park Y.S."/>
        </authorList>
    </citation>
    <scope>NUCLEOTIDE SEQUENCE [LARGE SCALE GENOMIC DNA]</scope>
    <source>
        <strain evidence="3">MME-070</strain>
    </source>
</reference>
<dbReference type="EMBL" id="CP034348">
    <property type="protein sequence ID" value="QGX98707.1"/>
    <property type="molecule type" value="Genomic_DNA"/>
</dbReference>
<proteinExistence type="predicted"/>
<gene>
    <name evidence="2" type="ORF">EI983_10675</name>
</gene>
<feature type="domain" description="Methyltransferase type 11" evidence="1">
    <location>
        <begin position="67"/>
        <end position="102"/>
    </location>
</feature>
<dbReference type="Pfam" id="PF08241">
    <property type="entry name" value="Methyltransf_11"/>
    <property type="match status" value="1"/>
</dbReference>
<dbReference type="AlphaFoldDB" id="A0A6I6IT48"/>
<dbReference type="RefSeq" id="WP_157707391.1">
    <property type="nucleotide sequence ID" value="NZ_CP034348.1"/>
</dbReference>
<accession>A0A6I6IT48</accession>
<protein>
    <submittedName>
        <fullName evidence="2">Dihydrolipoamide dehydrogenase</fullName>
    </submittedName>
</protein>
<evidence type="ECO:0000259" key="1">
    <source>
        <dbReference type="Pfam" id="PF08241"/>
    </source>
</evidence>
<dbReference type="InterPro" id="IPR013216">
    <property type="entry name" value="Methyltransf_11"/>
</dbReference>
<dbReference type="OrthoDB" id="9803855at2"/>